<protein>
    <submittedName>
        <fullName evidence="7">FUSC family protein</fullName>
    </submittedName>
</protein>
<feature type="transmembrane region" description="Helical" evidence="5">
    <location>
        <begin position="95"/>
        <end position="112"/>
    </location>
</feature>
<reference evidence="7" key="1">
    <citation type="submission" date="2021-03" db="EMBL/GenBank/DDBJ databases">
        <title>Agromyces archimandritus sp. nov., isolated from the cockroach Archimandrita tessellata.</title>
        <authorList>
            <person name="Guzman J."/>
            <person name="Ortuzar M."/>
            <person name="Poehlein A."/>
            <person name="Daniel R."/>
            <person name="Trujillo M."/>
            <person name="Vilcinskas A."/>
        </authorList>
    </citation>
    <scope>NUCLEOTIDE SEQUENCE</scope>
    <source>
        <strain evidence="7">G127AT</strain>
    </source>
</reference>
<feature type="transmembrane region" description="Helical" evidence="5">
    <location>
        <begin position="320"/>
        <end position="341"/>
    </location>
</feature>
<feature type="transmembrane region" description="Helical" evidence="5">
    <location>
        <begin position="18"/>
        <end position="35"/>
    </location>
</feature>
<accession>A0A975IMU9</accession>
<feature type="transmembrane region" description="Helical" evidence="5">
    <location>
        <begin position="194"/>
        <end position="215"/>
    </location>
</feature>
<dbReference type="AlphaFoldDB" id="A0A975IMU9"/>
<dbReference type="InterPro" id="IPR049453">
    <property type="entry name" value="Memb_transporter_dom"/>
</dbReference>
<name>A0A975IMU9_9MICO</name>
<evidence type="ECO:0000256" key="3">
    <source>
        <dbReference type="ARBA" id="ARBA00022989"/>
    </source>
</evidence>
<dbReference type="RefSeq" id="WP_210896972.1">
    <property type="nucleotide sequence ID" value="NZ_CP071696.1"/>
</dbReference>
<gene>
    <name evidence="7" type="ORF">G127AT_11395</name>
</gene>
<feature type="transmembrane region" description="Helical" evidence="5">
    <location>
        <begin position="291"/>
        <end position="308"/>
    </location>
</feature>
<evidence type="ECO:0000256" key="4">
    <source>
        <dbReference type="ARBA" id="ARBA00023136"/>
    </source>
</evidence>
<evidence type="ECO:0000256" key="2">
    <source>
        <dbReference type="ARBA" id="ARBA00022692"/>
    </source>
</evidence>
<proteinExistence type="predicted"/>
<feature type="transmembrane region" description="Helical" evidence="5">
    <location>
        <begin position="141"/>
        <end position="163"/>
    </location>
</feature>
<keyword evidence="4 5" id="KW-0472">Membrane</keyword>
<keyword evidence="2 5" id="KW-0812">Transmembrane</keyword>
<evidence type="ECO:0000256" key="1">
    <source>
        <dbReference type="ARBA" id="ARBA00004141"/>
    </source>
</evidence>
<feature type="domain" description="Integral membrane bound transporter" evidence="6">
    <location>
        <begin position="208"/>
        <end position="333"/>
    </location>
</feature>
<keyword evidence="3 5" id="KW-1133">Transmembrane helix</keyword>
<sequence length="348" mass="35269">MSAAGSRLGALGQLEIEVAFRAALAAAVPLSILIAIGRPELAPYAAFGGMAAIYGRGERYRVRARTVSTAAVMLVAAIAAGTAIAATGASLAVEALALLLLLVGGILVVNVARLGPPTTIFPTFALLVCASAPTPPEEVGLRILVGAVSAAFALALSLSGWMLRRFGGARVARLLKTLPKEPAVRVEAVRDPAVWLNIVEVVVGAAAAGAIALAFGIGHPYWAVVTLVAVVPPAGAAHSTSRSVHRVLGTLGGVVITGLVLWADPPIQVLVVVIAIGQFGAEVLVGRHYGAALLCITPLALVVAHIAHPQPLGLLLADRVLETVIGSAVGLVVVLAARALAARRSSVE</sequence>
<evidence type="ECO:0000313" key="8">
    <source>
        <dbReference type="Proteomes" id="UP000671914"/>
    </source>
</evidence>
<evidence type="ECO:0000256" key="5">
    <source>
        <dbReference type="SAM" id="Phobius"/>
    </source>
</evidence>
<dbReference type="Proteomes" id="UP000671914">
    <property type="component" value="Chromosome"/>
</dbReference>
<comment type="subcellular location">
    <subcellularLocation>
        <location evidence="1">Membrane</location>
        <topology evidence="1">Multi-pass membrane protein</topology>
    </subcellularLocation>
</comment>
<evidence type="ECO:0000259" key="6">
    <source>
        <dbReference type="Pfam" id="PF13515"/>
    </source>
</evidence>
<feature type="transmembrane region" description="Helical" evidence="5">
    <location>
        <begin position="69"/>
        <end position="89"/>
    </location>
</feature>
<organism evidence="7 8">
    <name type="scientific">Agromyces archimandritae</name>
    <dbReference type="NCBI Taxonomy" id="2781962"/>
    <lineage>
        <taxon>Bacteria</taxon>
        <taxon>Bacillati</taxon>
        <taxon>Actinomycetota</taxon>
        <taxon>Actinomycetes</taxon>
        <taxon>Micrococcales</taxon>
        <taxon>Microbacteriaceae</taxon>
        <taxon>Agromyces</taxon>
    </lineage>
</organism>
<dbReference type="KEGG" id="aarc:G127AT_11395"/>
<dbReference type="EMBL" id="CP071696">
    <property type="protein sequence ID" value="QTX03908.1"/>
    <property type="molecule type" value="Genomic_DNA"/>
</dbReference>
<evidence type="ECO:0000313" key="7">
    <source>
        <dbReference type="EMBL" id="QTX03908.1"/>
    </source>
</evidence>
<dbReference type="Pfam" id="PF13515">
    <property type="entry name" value="FUSC_2"/>
    <property type="match status" value="1"/>
</dbReference>
<dbReference type="GO" id="GO:0016020">
    <property type="term" value="C:membrane"/>
    <property type="evidence" value="ECO:0007669"/>
    <property type="project" value="UniProtKB-SubCell"/>
</dbReference>
<keyword evidence="8" id="KW-1185">Reference proteome</keyword>